<comment type="caution">
    <text evidence="2">The sequence shown here is derived from an EMBL/GenBank/DDBJ whole genome shotgun (WGS) entry which is preliminary data.</text>
</comment>
<reference evidence="2 3" key="1">
    <citation type="journal article" date="2015" name="Genome Biol. Evol.">
        <title>Comparative Genomics of a Bacterivorous Green Alga Reveals Evolutionary Causalities and Consequences of Phago-Mixotrophic Mode of Nutrition.</title>
        <authorList>
            <person name="Burns J.A."/>
            <person name="Paasch A."/>
            <person name="Narechania A."/>
            <person name="Kim E."/>
        </authorList>
    </citation>
    <scope>NUCLEOTIDE SEQUENCE [LARGE SCALE GENOMIC DNA]</scope>
    <source>
        <strain evidence="2 3">PLY_AMNH</strain>
    </source>
</reference>
<dbReference type="EMBL" id="LGRX02008962">
    <property type="protein sequence ID" value="KAK3272447.1"/>
    <property type="molecule type" value="Genomic_DNA"/>
</dbReference>
<feature type="compositionally biased region" description="Basic and acidic residues" evidence="1">
    <location>
        <begin position="309"/>
        <end position="326"/>
    </location>
</feature>
<keyword evidence="3" id="KW-1185">Reference proteome</keyword>
<dbReference type="Proteomes" id="UP001190700">
    <property type="component" value="Unassembled WGS sequence"/>
</dbReference>
<feature type="compositionally biased region" description="Basic and acidic residues" evidence="1">
    <location>
        <begin position="102"/>
        <end position="116"/>
    </location>
</feature>
<feature type="compositionally biased region" description="Polar residues" evidence="1">
    <location>
        <begin position="135"/>
        <end position="151"/>
    </location>
</feature>
<evidence type="ECO:0000256" key="1">
    <source>
        <dbReference type="SAM" id="MobiDB-lite"/>
    </source>
</evidence>
<feature type="region of interest" description="Disordered" evidence="1">
    <location>
        <begin position="202"/>
        <end position="334"/>
    </location>
</feature>
<gene>
    <name evidence="2" type="ORF">CYMTET_19259</name>
</gene>
<dbReference type="AlphaFoldDB" id="A0AAE0L5D2"/>
<proteinExistence type="predicted"/>
<evidence type="ECO:0000313" key="3">
    <source>
        <dbReference type="Proteomes" id="UP001190700"/>
    </source>
</evidence>
<protein>
    <submittedName>
        <fullName evidence="2">Uncharacterized protein</fullName>
    </submittedName>
</protein>
<feature type="region of interest" description="Disordered" evidence="1">
    <location>
        <begin position="1"/>
        <end position="20"/>
    </location>
</feature>
<evidence type="ECO:0000313" key="2">
    <source>
        <dbReference type="EMBL" id="KAK3272447.1"/>
    </source>
</evidence>
<name>A0AAE0L5D2_9CHLO</name>
<feature type="compositionally biased region" description="Polar residues" evidence="1">
    <location>
        <begin position="282"/>
        <end position="297"/>
    </location>
</feature>
<feature type="compositionally biased region" description="Pro residues" evidence="1">
    <location>
        <begin position="248"/>
        <end position="258"/>
    </location>
</feature>
<organism evidence="2 3">
    <name type="scientific">Cymbomonas tetramitiformis</name>
    <dbReference type="NCBI Taxonomy" id="36881"/>
    <lineage>
        <taxon>Eukaryota</taxon>
        <taxon>Viridiplantae</taxon>
        <taxon>Chlorophyta</taxon>
        <taxon>Pyramimonadophyceae</taxon>
        <taxon>Pyramimonadales</taxon>
        <taxon>Pyramimonadaceae</taxon>
        <taxon>Cymbomonas</taxon>
    </lineage>
</organism>
<sequence length="433" mass="47955">MAPESTAKFPPFFGKPQVQPQEERVVTKTVIDANTIFANVPVGSSAQLVSARSRHPLPPKEAPSASTMPRIRAKTSPQYVKSNIQEERPPLTKPHISPKRFLPTERRPPEIRRQQEPRPSSQPHSQYKPLVLTRLSKSASGSGTGINTSEQFPLDDPETPCAPSGSQTDRGPRGEPSPWHVSSDKLEDHGYAHRSVNGMMSDLSFDPLTPRETSSSAPNTARGPRVPHRPQVPHIPTAPISMVYTTMPEPPAGSPPRSPIRSGRKIGIGFCSPRSVMPLADNTETSEPQASPRQLQLSVIGAQKARRSRISDHADERDSDNGRKDEDENGDHDEESTWLMAEAGPQNAAGGAEDTEMQDHRRSVEKRMRILPRVSCYSSKGDILMLQMRKWQSMEEEEEAVNRKYNVRSHPCHMGIIARAVTTHATWTSSRGR</sequence>
<feature type="region of interest" description="Disordered" evidence="1">
    <location>
        <begin position="47"/>
        <end position="187"/>
    </location>
</feature>
<accession>A0AAE0L5D2</accession>